<keyword evidence="3" id="KW-1185">Reference proteome</keyword>
<feature type="transmembrane region" description="Helical" evidence="1">
    <location>
        <begin position="20"/>
        <end position="40"/>
    </location>
</feature>
<dbReference type="EMBL" id="BMAW01075796">
    <property type="protein sequence ID" value="GFT98578.1"/>
    <property type="molecule type" value="Genomic_DNA"/>
</dbReference>
<keyword evidence="1" id="KW-0812">Transmembrane</keyword>
<accession>A0A8X6Q3K5</accession>
<evidence type="ECO:0000313" key="2">
    <source>
        <dbReference type="EMBL" id="GFT98578.1"/>
    </source>
</evidence>
<dbReference type="Proteomes" id="UP000887013">
    <property type="component" value="Unassembled WGS sequence"/>
</dbReference>
<sequence length="108" mass="12309">MGTDCDKSEVVHLDIWKSGVLFKILAIYSLLVILLIFPMLSTVKMLLLLKTLMATSPIWGYSDSNEFKGRIQHFRSSPKSNLYITSKSTHLSAFQWQRLYPGSIDSHC</sequence>
<reference evidence="2" key="1">
    <citation type="submission" date="2020-08" db="EMBL/GenBank/DDBJ databases">
        <title>Multicomponent nature underlies the extraordinary mechanical properties of spider dragline silk.</title>
        <authorList>
            <person name="Kono N."/>
            <person name="Nakamura H."/>
            <person name="Mori M."/>
            <person name="Yoshida Y."/>
            <person name="Ohtoshi R."/>
            <person name="Malay A.D."/>
            <person name="Moran D.A.P."/>
            <person name="Tomita M."/>
            <person name="Numata K."/>
            <person name="Arakawa K."/>
        </authorList>
    </citation>
    <scope>NUCLEOTIDE SEQUENCE</scope>
</reference>
<name>A0A8X6Q3K5_NEPPI</name>
<evidence type="ECO:0000313" key="3">
    <source>
        <dbReference type="Proteomes" id="UP000887013"/>
    </source>
</evidence>
<keyword evidence="1" id="KW-1133">Transmembrane helix</keyword>
<dbReference type="AlphaFoldDB" id="A0A8X6Q3K5"/>
<protein>
    <submittedName>
        <fullName evidence="2">Uncharacterized protein</fullName>
    </submittedName>
</protein>
<gene>
    <name evidence="2" type="ORF">NPIL_232821</name>
</gene>
<comment type="caution">
    <text evidence="2">The sequence shown here is derived from an EMBL/GenBank/DDBJ whole genome shotgun (WGS) entry which is preliminary data.</text>
</comment>
<evidence type="ECO:0000256" key="1">
    <source>
        <dbReference type="SAM" id="Phobius"/>
    </source>
</evidence>
<keyword evidence="1" id="KW-0472">Membrane</keyword>
<organism evidence="2 3">
    <name type="scientific">Nephila pilipes</name>
    <name type="common">Giant wood spider</name>
    <name type="synonym">Nephila maculata</name>
    <dbReference type="NCBI Taxonomy" id="299642"/>
    <lineage>
        <taxon>Eukaryota</taxon>
        <taxon>Metazoa</taxon>
        <taxon>Ecdysozoa</taxon>
        <taxon>Arthropoda</taxon>
        <taxon>Chelicerata</taxon>
        <taxon>Arachnida</taxon>
        <taxon>Araneae</taxon>
        <taxon>Araneomorphae</taxon>
        <taxon>Entelegynae</taxon>
        <taxon>Araneoidea</taxon>
        <taxon>Nephilidae</taxon>
        <taxon>Nephila</taxon>
    </lineage>
</organism>
<proteinExistence type="predicted"/>